<gene>
    <name evidence="2" type="ORF">AURDEDRAFT_116809</name>
</gene>
<feature type="chain" id="PRO_5003732851" evidence="1">
    <location>
        <begin position="18"/>
        <end position="691"/>
    </location>
</feature>
<dbReference type="InParanoid" id="J0DAJ9"/>
<dbReference type="eggNOG" id="ENOG502SW2Z">
    <property type="taxonomic scope" value="Eukaryota"/>
</dbReference>
<dbReference type="KEGG" id="adl:AURDEDRAFT_116809"/>
<keyword evidence="1" id="KW-0732">Signal</keyword>
<evidence type="ECO:0000313" key="2">
    <source>
        <dbReference type="EMBL" id="EJD37322.1"/>
    </source>
</evidence>
<protein>
    <submittedName>
        <fullName evidence="2">Uncharacterized protein</fullName>
    </submittedName>
</protein>
<keyword evidence="3" id="KW-1185">Reference proteome</keyword>
<dbReference type="Gene3D" id="2.160.20.10">
    <property type="entry name" value="Single-stranded right-handed beta-helix, Pectin lyase-like"/>
    <property type="match status" value="1"/>
</dbReference>
<dbReference type="OrthoDB" id="73875at2759"/>
<sequence length="691" mass="75933">MLSLLTLLALRATLALGAVDLTARREPVLGLTDWSKAGYNSGSGKLPGDDAVSKVIGPDELRTKYGIVPDDGKDDSDGLERAIADLNGGSASTSTFTLVQLPAGVINLSRTIYLDASHLILRGAGNDPKNGGTVIEFKPDNLTVYDVLEPKGDRWSQEGMSTSWTYSTEDGKTVDGAASSGWLWPGRSVFRVGSKAIAPKFQEPFNLAPKNRKDIFLGSVNYHWRNDTRVKGFMAAQDMDLVGRMGSNKIYYDGQNTSWPWIAGDDVWVAAPARYVDYQAWGVQNQSKYSNEYMYQDWFSVLSAGRDDLGAFLTLDHDLRFDVYANSGGNGSQLIDSRFTPTKIMPIEQPVVHVGIENLYITQPMPALDVNNAVNNYGNLAPESAMHGVVYRYARDCWMRGVRTYMTGSHPIATEAARFLQIQDNVFDGAWNKGAGGNGYVRGSRVWDSLYFNNTLRNLRHFTFQWSSMGNVAIYNDMTNDFNLHGGWEGFNLIELNKINVPYEHRSESCDLNCGGEGTNPSDEEAETWAPIYWSAGDKASAWSGASGPRNVFYRNEMKKAFTPGAKQEDYAPYTSSGSDPATVWQFAWDRDTPAGSKFVHLSLDGKTPLLDWSSRERTAFEKDPALGVNPRLQDACGSLFLADVSSLTGITSDAGCSKRIEDSRDGRNSAMSRATWSVGVGLVALVVALL</sequence>
<proteinExistence type="predicted"/>
<organism evidence="2 3">
    <name type="scientific">Auricularia subglabra (strain TFB-10046 / SS5)</name>
    <name type="common">White-rot fungus</name>
    <name type="synonym">Auricularia delicata (strain TFB10046)</name>
    <dbReference type="NCBI Taxonomy" id="717982"/>
    <lineage>
        <taxon>Eukaryota</taxon>
        <taxon>Fungi</taxon>
        <taxon>Dikarya</taxon>
        <taxon>Basidiomycota</taxon>
        <taxon>Agaricomycotina</taxon>
        <taxon>Agaricomycetes</taxon>
        <taxon>Auriculariales</taxon>
        <taxon>Auriculariaceae</taxon>
        <taxon>Auricularia</taxon>
    </lineage>
</organism>
<accession>J0DAJ9</accession>
<dbReference type="EMBL" id="JH687843">
    <property type="protein sequence ID" value="EJD37322.1"/>
    <property type="molecule type" value="Genomic_DNA"/>
</dbReference>
<evidence type="ECO:0000313" key="3">
    <source>
        <dbReference type="Proteomes" id="UP000006514"/>
    </source>
</evidence>
<feature type="signal peptide" evidence="1">
    <location>
        <begin position="1"/>
        <end position="17"/>
    </location>
</feature>
<reference evidence="3" key="1">
    <citation type="journal article" date="2012" name="Science">
        <title>The Paleozoic origin of enzymatic lignin decomposition reconstructed from 31 fungal genomes.</title>
        <authorList>
            <person name="Floudas D."/>
            <person name="Binder M."/>
            <person name="Riley R."/>
            <person name="Barry K."/>
            <person name="Blanchette R.A."/>
            <person name="Henrissat B."/>
            <person name="Martinez A.T."/>
            <person name="Otillar R."/>
            <person name="Spatafora J.W."/>
            <person name="Yadav J.S."/>
            <person name="Aerts A."/>
            <person name="Benoit I."/>
            <person name="Boyd A."/>
            <person name="Carlson A."/>
            <person name="Copeland A."/>
            <person name="Coutinho P.M."/>
            <person name="de Vries R.P."/>
            <person name="Ferreira P."/>
            <person name="Findley K."/>
            <person name="Foster B."/>
            <person name="Gaskell J."/>
            <person name="Glotzer D."/>
            <person name="Gorecki P."/>
            <person name="Heitman J."/>
            <person name="Hesse C."/>
            <person name="Hori C."/>
            <person name="Igarashi K."/>
            <person name="Jurgens J.A."/>
            <person name="Kallen N."/>
            <person name="Kersten P."/>
            <person name="Kohler A."/>
            <person name="Kuees U."/>
            <person name="Kumar T.K.A."/>
            <person name="Kuo A."/>
            <person name="LaButti K."/>
            <person name="Larrondo L.F."/>
            <person name="Lindquist E."/>
            <person name="Ling A."/>
            <person name="Lombard V."/>
            <person name="Lucas S."/>
            <person name="Lundell T."/>
            <person name="Martin R."/>
            <person name="McLaughlin D.J."/>
            <person name="Morgenstern I."/>
            <person name="Morin E."/>
            <person name="Murat C."/>
            <person name="Nagy L.G."/>
            <person name="Nolan M."/>
            <person name="Ohm R.A."/>
            <person name="Patyshakuliyeva A."/>
            <person name="Rokas A."/>
            <person name="Ruiz-Duenas F.J."/>
            <person name="Sabat G."/>
            <person name="Salamov A."/>
            <person name="Samejima M."/>
            <person name="Schmutz J."/>
            <person name="Slot J.C."/>
            <person name="St John F."/>
            <person name="Stenlid J."/>
            <person name="Sun H."/>
            <person name="Sun S."/>
            <person name="Syed K."/>
            <person name="Tsang A."/>
            <person name="Wiebenga A."/>
            <person name="Young D."/>
            <person name="Pisabarro A."/>
            <person name="Eastwood D.C."/>
            <person name="Martin F."/>
            <person name="Cullen D."/>
            <person name="Grigoriev I.V."/>
            <person name="Hibbett D.S."/>
        </authorList>
    </citation>
    <scope>NUCLEOTIDE SEQUENCE [LARGE SCALE GENOMIC DNA]</scope>
    <source>
        <strain evidence="3">TFB10046</strain>
    </source>
</reference>
<evidence type="ECO:0000256" key="1">
    <source>
        <dbReference type="SAM" id="SignalP"/>
    </source>
</evidence>
<dbReference type="InterPro" id="IPR011050">
    <property type="entry name" value="Pectin_lyase_fold/virulence"/>
</dbReference>
<dbReference type="AlphaFoldDB" id="J0DAJ9"/>
<dbReference type="Proteomes" id="UP000006514">
    <property type="component" value="Unassembled WGS sequence"/>
</dbReference>
<name>J0DAJ9_AURST</name>
<dbReference type="SUPFAM" id="SSF51126">
    <property type="entry name" value="Pectin lyase-like"/>
    <property type="match status" value="1"/>
</dbReference>
<dbReference type="InterPro" id="IPR012334">
    <property type="entry name" value="Pectin_lyas_fold"/>
</dbReference>